<dbReference type="GO" id="GO:0045944">
    <property type="term" value="P:positive regulation of transcription by RNA polymerase II"/>
    <property type="evidence" value="ECO:0007669"/>
    <property type="project" value="TreeGrafter"/>
</dbReference>
<dbReference type="InterPro" id="IPR050560">
    <property type="entry name" value="MYB_TF"/>
</dbReference>
<dbReference type="SMART" id="SM00717">
    <property type="entry name" value="SANT"/>
    <property type="match status" value="1"/>
</dbReference>
<evidence type="ECO:0000313" key="6">
    <source>
        <dbReference type="Proteomes" id="UP000261620"/>
    </source>
</evidence>
<keyword evidence="6" id="KW-1185">Reference proteome</keyword>
<evidence type="ECO:0000313" key="5">
    <source>
        <dbReference type="Ensembl" id="ENSMMOP00000028716.1"/>
    </source>
</evidence>
<organism evidence="5 6">
    <name type="scientific">Mola mola</name>
    <name type="common">Ocean sunfish</name>
    <name type="synonym">Tetraodon mola</name>
    <dbReference type="NCBI Taxonomy" id="94237"/>
    <lineage>
        <taxon>Eukaryota</taxon>
        <taxon>Metazoa</taxon>
        <taxon>Chordata</taxon>
        <taxon>Craniata</taxon>
        <taxon>Vertebrata</taxon>
        <taxon>Euteleostomi</taxon>
        <taxon>Actinopterygii</taxon>
        <taxon>Neopterygii</taxon>
        <taxon>Teleostei</taxon>
        <taxon>Neoteleostei</taxon>
        <taxon>Acanthomorphata</taxon>
        <taxon>Eupercaria</taxon>
        <taxon>Tetraodontiformes</taxon>
        <taxon>Molidae</taxon>
        <taxon>Mola</taxon>
    </lineage>
</organism>
<evidence type="ECO:0000256" key="2">
    <source>
        <dbReference type="ARBA" id="ARBA00023125"/>
    </source>
</evidence>
<dbReference type="PANTHER" id="PTHR45614">
    <property type="entry name" value="MYB PROTEIN-RELATED"/>
    <property type="match status" value="1"/>
</dbReference>
<name>A0A3Q3XS49_MOLML</name>
<dbReference type="STRING" id="94237.ENSMMOP00000028716"/>
<dbReference type="OMA" id="KCHWSKE"/>
<dbReference type="PANTHER" id="PTHR45614:SF30">
    <property type="entry name" value="MYB-RELATED PROTEIN B"/>
    <property type="match status" value="1"/>
</dbReference>
<dbReference type="PROSITE" id="PS51294">
    <property type="entry name" value="HTH_MYB"/>
    <property type="match status" value="1"/>
</dbReference>
<dbReference type="AlphaFoldDB" id="A0A3Q3XS49"/>
<reference evidence="5" key="2">
    <citation type="submission" date="2025-09" db="UniProtKB">
        <authorList>
            <consortium name="Ensembl"/>
        </authorList>
    </citation>
    <scope>IDENTIFICATION</scope>
</reference>
<dbReference type="PROSITE" id="PS50090">
    <property type="entry name" value="MYB_LIKE"/>
    <property type="match status" value="1"/>
</dbReference>
<evidence type="ECO:0000256" key="1">
    <source>
        <dbReference type="ARBA" id="ARBA00022737"/>
    </source>
</evidence>
<dbReference type="CDD" id="cd00167">
    <property type="entry name" value="SANT"/>
    <property type="match status" value="1"/>
</dbReference>
<sequence length="118" mass="13778">MFIIKFGNLYVRSMEEDGDPNLCVDTDSDTKHLNPNLKCHWSKEEDEKILELVGKYGTKQWALVAKEMKGRLANHCRSRWYNHLDPLARRSTWTTEEDLIINKAHSILGNRNFTNVCI</sequence>
<dbReference type="FunFam" id="1.10.10.60:FF:000010">
    <property type="entry name" value="Transcriptional activator Myb isoform A"/>
    <property type="match status" value="1"/>
</dbReference>
<dbReference type="InterPro" id="IPR001005">
    <property type="entry name" value="SANT/Myb"/>
</dbReference>
<dbReference type="GO" id="GO:0000981">
    <property type="term" value="F:DNA-binding transcription factor activity, RNA polymerase II-specific"/>
    <property type="evidence" value="ECO:0007669"/>
    <property type="project" value="TreeGrafter"/>
</dbReference>
<dbReference type="SUPFAM" id="SSF46689">
    <property type="entry name" value="Homeodomain-like"/>
    <property type="match status" value="1"/>
</dbReference>
<feature type="domain" description="Myb-like" evidence="3">
    <location>
        <begin position="41"/>
        <end position="84"/>
    </location>
</feature>
<dbReference type="Gene3D" id="1.10.10.60">
    <property type="entry name" value="Homeodomain-like"/>
    <property type="match status" value="1"/>
</dbReference>
<dbReference type="GO" id="GO:0000978">
    <property type="term" value="F:RNA polymerase II cis-regulatory region sequence-specific DNA binding"/>
    <property type="evidence" value="ECO:0007669"/>
    <property type="project" value="TreeGrafter"/>
</dbReference>
<keyword evidence="1" id="KW-0677">Repeat</keyword>
<dbReference type="InterPro" id="IPR009057">
    <property type="entry name" value="Homeodomain-like_sf"/>
</dbReference>
<dbReference type="Proteomes" id="UP000261620">
    <property type="component" value="Unplaced"/>
</dbReference>
<dbReference type="GO" id="GO:0000278">
    <property type="term" value="P:mitotic cell cycle"/>
    <property type="evidence" value="ECO:0007669"/>
    <property type="project" value="TreeGrafter"/>
</dbReference>
<feature type="domain" description="HTH myb-type" evidence="4">
    <location>
        <begin position="38"/>
        <end position="88"/>
    </location>
</feature>
<accession>A0A3Q3XS49</accession>
<dbReference type="Pfam" id="PF00249">
    <property type="entry name" value="Myb_DNA-binding"/>
    <property type="match status" value="1"/>
</dbReference>
<evidence type="ECO:0000259" key="4">
    <source>
        <dbReference type="PROSITE" id="PS51294"/>
    </source>
</evidence>
<protein>
    <submittedName>
        <fullName evidence="5">Uncharacterized protein</fullName>
    </submittedName>
</protein>
<dbReference type="Ensembl" id="ENSMMOT00000029201.1">
    <property type="protein sequence ID" value="ENSMMOP00000028716.1"/>
    <property type="gene ID" value="ENSMMOG00000021663.1"/>
</dbReference>
<reference evidence="5" key="1">
    <citation type="submission" date="2025-08" db="UniProtKB">
        <authorList>
            <consortium name="Ensembl"/>
        </authorList>
    </citation>
    <scope>IDENTIFICATION</scope>
</reference>
<proteinExistence type="predicted"/>
<keyword evidence="2" id="KW-0238">DNA-binding</keyword>
<dbReference type="InterPro" id="IPR017930">
    <property type="entry name" value="Myb_dom"/>
</dbReference>
<evidence type="ECO:0000259" key="3">
    <source>
        <dbReference type="PROSITE" id="PS50090"/>
    </source>
</evidence>
<dbReference type="GO" id="GO:0005634">
    <property type="term" value="C:nucleus"/>
    <property type="evidence" value="ECO:0007669"/>
    <property type="project" value="UniProtKB-ARBA"/>
</dbReference>